<dbReference type="AlphaFoldDB" id="A0A1L7W6K8"/>
<proteinExistence type="predicted"/>
<reference evidence="2" key="1">
    <citation type="journal article" date="2016" name="Genome Biol. Evol.">
        <title>Comparative 'omics' of the Fusarium fujikuroi species complex highlights differences in genetic potential and metabolite synthesis.</title>
        <authorList>
            <person name="Niehaus E.-M."/>
            <person name="Muensterkoetter M."/>
            <person name="Proctor R.H."/>
            <person name="Brown D.W."/>
            <person name="Sharon A."/>
            <person name="Idan Y."/>
            <person name="Oren-Young L."/>
            <person name="Sieber C.M."/>
            <person name="Novak O."/>
            <person name="Pencik A."/>
            <person name="Tarkowska D."/>
            <person name="Hromadova K."/>
            <person name="Freeman S."/>
            <person name="Maymon M."/>
            <person name="Elazar M."/>
            <person name="Youssef S.A."/>
            <person name="El-Shabrawy E.S.M."/>
            <person name="Shalaby A.B.A."/>
            <person name="Houterman P."/>
            <person name="Brock N.L."/>
            <person name="Burkhardt I."/>
            <person name="Tsavkelova E.A."/>
            <person name="Dickschat J.S."/>
            <person name="Galuszka P."/>
            <person name="Gueldener U."/>
            <person name="Tudzynski B."/>
        </authorList>
    </citation>
    <scope>NUCLEOTIDE SEQUENCE [LARGE SCALE GENOMIC DNA]</scope>
    <source>
        <strain evidence="2">ET1</strain>
    </source>
</reference>
<dbReference type="RefSeq" id="XP_031088705.1">
    <property type="nucleotide sequence ID" value="XM_031223335.1"/>
</dbReference>
<evidence type="ECO:0000313" key="2">
    <source>
        <dbReference type="Proteomes" id="UP000183971"/>
    </source>
</evidence>
<keyword evidence="2" id="KW-1185">Reference proteome</keyword>
<protein>
    <submittedName>
        <fullName evidence="1">Uncharacterized protein</fullName>
    </submittedName>
</protein>
<dbReference type="VEuPathDB" id="FungiDB:FPRO_12782"/>
<dbReference type="EMBL" id="FJOF01000013">
    <property type="protein sequence ID" value="CZR48172.1"/>
    <property type="molecule type" value="Genomic_DNA"/>
</dbReference>
<gene>
    <name evidence="1" type="ORF">FPRO_12782</name>
</gene>
<accession>A0A1L7W6K8</accession>
<comment type="caution">
    <text evidence="1">The sequence shown here is derived from an EMBL/GenBank/DDBJ whole genome shotgun (WGS) entry which is preliminary data.</text>
</comment>
<dbReference type="GeneID" id="42057646"/>
<dbReference type="Proteomes" id="UP000183971">
    <property type="component" value="Unassembled WGS sequence"/>
</dbReference>
<name>A0A1L7W6K8_FUSPR</name>
<sequence>MGLNLHTSDPRYLVKFHEHHRQNPLTAKAFNDEELLAPDEQRFYSVYGPSLTAGQRTITVKQDVVDPEGNKFTLSNSQTFKVVAPRFNLSPSDVHSFCPLSGGTVSLKMLPHIVFKDPHLPWERQMGSSTPPKDGSERTRVPWLALWVFRPDELVSPGTGIFAGKALSSTRATRLKVSEVMQAGTSDICTPYKNNEASPDDEDSQADFICVNKQLFQALCQSYNSDGSSTGEIDLTSYGYLAHVRKVGSEALKAAAASVTNDCFSVVITNRTGSSQNQDSGSLGAVAHLVSLEGIGPSFKPSSDAEPVVICSLFSWTFNYTLQDDQVEFENALRTIGTPTSGLEWLRPSQDRYARLLNAQEVDKQRVGQRIRDGYSLTRYRTISGEETLALQRGVLIPTLPSPNTALNKPIHLFSTQLQILDTEIGLVDNSYAAAWNLGKANALADERFLSALVRLRTTIYKRALLAAKAEVMGSQDEAPAVLERLISATDSLLKLSDAKKDNKLKWFSDVPAETDESLSIWGKEMRGNFAVAVTAEINKLAQAFSSAELYDEQNDPSSSDWAAVIAWVCDALFLANIPWYHLFMEPSNLPPNSVRFFYVDPTWLNAYLDGALSIGNHVEGDQDSVRAAIKLQLQKFFRMKNAKSGYQPQVPISGLLLRSPLVADFEDLGIQAPRRPDDSRVTILRRVKLAPDILLVLFDRTLTNDEFPQGIEICQPPHEQCFLAYTGKIENGKIEMAYRNITTKPASSDNVPMTPIDTRVSKPAEMILNSQYGIILVENLAKDVYDFLIHRTNTTFSETAPSSALLALHLSYMLVKLRLTLPDPDPAHVVGDFEITMLEVQDLQGLGSQYRKREKDSRDNIQMLLYNATPRLSDDTQESIYPSPRPPHWSMISRTALDDRDKLDSDTGTQTPASSLPSGSQYVLQVYALGYKAFNDPSGAQTRVPHDAKGPLNLVFGIQRRQKDAGTPYTLRKMAIHIPSGTSGSVNSFLLGYEGPGAYMANNIRYIPGISCPPAANNEASEVIVNLTPRSKANITTSPKSCLTTFNRDMTFVLRQVSLTNLPPTLNTDFAIKMNEYYADSPMPITSTAQVKLVDTKDL</sequence>
<organism evidence="1 2">
    <name type="scientific">Fusarium proliferatum (strain ET1)</name>
    <name type="common">Orchid endophyte fungus</name>
    <dbReference type="NCBI Taxonomy" id="1227346"/>
    <lineage>
        <taxon>Eukaryota</taxon>
        <taxon>Fungi</taxon>
        <taxon>Dikarya</taxon>
        <taxon>Ascomycota</taxon>
        <taxon>Pezizomycotina</taxon>
        <taxon>Sordariomycetes</taxon>
        <taxon>Hypocreomycetidae</taxon>
        <taxon>Hypocreales</taxon>
        <taxon>Nectriaceae</taxon>
        <taxon>Fusarium</taxon>
        <taxon>Fusarium fujikuroi species complex</taxon>
    </lineage>
</organism>
<evidence type="ECO:0000313" key="1">
    <source>
        <dbReference type="EMBL" id="CZR48172.1"/>
    </source>
</evidence>